<accession>A0A0E0D6H8</accession>
<dbReference type="EnsemblPlants" id="OMERI03G30400.1">
    <property type="protein sequence ID" value="OMERI03G30400.1"/>
    <property type="gene ID" value="OMERI03G30400"/>
</dbReference>
<keyword evidence="2" id="KW-1185">Reference proteome</keyword>
<name>A0A0E0D6H8_9ORYZ</name>
<organism evidence="1">
    <name type="scientific">Oryza meridionalis</name>
    <dbReference type="NCBI Taxonomy" id="40149"/>
    <lineage>
        <taxon>Eukaryota</taxon>
        <taxon>Viridiplantae</taxon>
        <taxon>Streptophyta</taxon>
        <taxon>Embryophyta</taxon>
        <taxon>Tracheophyta</taxon>
        <taxon>Spermatophyta</taxon>
        <taxon>Magnoliopsida</taxon>
        <taxon>Liliopsida</taxon>
        <taxon>Poales</taxon>
        <taxon>Poaceae</taxon>
        <taxon>BOP clade</taxon>
        <taxon>Oryzoideae</taxon>
        <taxon>Oryzeae</taxon>
        <taxon>Oryzinae</taxon>
        <taxon>Oryza</taxon>
    </lineage>
</organism>
<proteinExistence type="predicted"/>
<sequence length="76" mass="8280">MAHVDHIPVQAAHRASGQPVAPYLYRHFQSSHCHMASQRSAAIWSTVTVSRTQSRALAAAHARLRGIGDHYAVLAP</sequence>
<protein>
    <submittedName>
        <fullName evidence="1">Uncharacterized protein</fullName>
    </submittedName>
</protein>
<dbReference type="Proteomes" id="UP000008021">
    <property type="component" value="Chromosome 3"/>
</dbReference>
<dbReference type="Gramene" id="OMERI03G30400.1">
    <property type="protein sequence ID" value="OMERI03G30400.1"/>
    <property type="gene ID" value="OMERI03G30400"/>
</dbReference>
<evidence type="ECO:0000313" key="1">
    <source>
        <dbReference type="EnsemblPlants" id="OMERI03G30400.1"/>
    </source>
</evidence>
<evidence type="ECO:0000313" key="2">
    <source>
        <dbReference type="Proteomes" id="UP000008021"/>
    </source>
</evidence>
<dbReference type="HOGENOM" id="CLU_2658676_0_0_1"/>
<reference evidence="1" key="2">
    <citation type="submission" date="2018-05" db="EMBL/GenBank/DDBJ databases">
        <title>OmerRS3 (Oryza meridionalis Reference Sequence Version 3).</title>
        <authorList>
            <person name="Zhang J."/>
            <person name="Kudrna D."/>
            <person name="Lee S."/>
            <person name="Talag J."/>
            <person name="Welchert J."/>
            <person name="Wing R.A."/>
        </authorList>
    </citation>
    <scope>NUCLEOTIDE SEQUENCE [LARGE SCALE GENOMIC DNA]</scope>
    <source>
        <strain evidence="1">cv. OR44</strain>
    </source>
</reference>
<reference evidence="1" key="1">
    <citation type="submission" date="2015-04" db="UniProtKB">
        <authorList>
            <consortium name="EnsemblPlants"/>
        </authorList>
    </citation>
    <scope>IDENTIFICATION</scope>
</reference>
<dbReference type="AlphaFoldDB" id="A0A0E0D6H8"/>